<dbReference type="AlphaFoldDB" id="A0A136WI12"/>
<feature type="transmembrane region" description="Helical" evidence="1">
    <location>
        <begin position="12"/>
        <end position="31"/>
    </location>
</feature>
<dbReference type="OrthoDB" id="357883at2"/>
<dbReference type="Proteomes" id="UP000070539">
    <property type="component" value="Unassembled WGS sequence"/>
</dbReference>
<accession>A0A136WI12</accession>
<dbReference type="GO" id="GO:0006508">
    <property type="term" value="P:proteolysis"/>
    <property type="evidence" value="ECO:0007669"/>
    <property type="project" value="UniProtKB-KW"/>
</dbReference>
<evidence type="ECO:0000256" key="1">
    <source>
        <dbReference type="SAM" id="Phobius"/>
    </source>
</evidence>
<dbReference type="GO" id="GO:0080120">
    <property type="term" value="P:CAAX-box protein maturation"/>
    <property type="evidence" value="ECO:0007669"/>
    <property type="project" value="UniProtKB-ARBA"/>
</dbReference>
<feature type="transmembrane region" description="Helical" evidence="1">
    <location>
        <begin position="191"/>
        <end position="211"/>
    </location>
</feature>
<keyword evidence="1" id="KW-0472">Membrane</keyword>
<reference evidence="3 4" key="1">
    <citation type="submission" date="2016-01" db="EMBL/GenBank/DDBJ databases">
        <title>Genome sequence of Clostridium neopropionicum X4, DSM-3847.</title>
        <authorList>
            <person name="Poehlein A."/>
            <person name="Beck M.H."/>
            <person name="Bengelsdorf F.R."/>
            <person name="Daniel R."/>
            <person name="Duerre P."/>
        </authorList>
    </citation>
    <scope>NUCLEOTIDE SEQUENCE [LARGE SCALE GENOMIC DNA]</scope>
    <source>
        <strain evidence="3 4">DSM-3847</strain>
    </source>
</reference>
<keyword evidence="3" id="KW-0645">Protease</keyword>
<keyword evidence="3" id="KW-0378">Hydrolase</keyword>
<feature type="transmembrane region" description="Helical" evidence="1">
    <location>
        <begin position="127"/>
        <end position="148"/>
    </location>
</feature>
<feature type="transmembrane region" description="Helical" evidence="1">
    <location>
        <begin position="37"/>
        <end position="56"/>
    </location>
</feature>
<organism evidence="3 4">
    <name type="scientific">Anaerotignum neopropionicum</name>
    <dbReference type="NCBI Taxonomy" id="36847"/>
    <lineage>
        <taxon>Bacteria</taxon>
        <taxon>Bacillati</taxon>
        <taxon>Bacillota</taxon>
        <taxon>Clostridia</taxon>
        <taxon>Lachnospirales</taxon>
        <taxon>Anaerotignaceae</taxon>
        <taxon>Anaerotignum</taxon>
    </lineage>
</organism>
<evidence type="ECO:0000313" key="3">
    <source>
        <dbReference type="EMBL" id="KXL54117.1"/>
    </source>
</evidence>
<keyword evidence="4" id="KW-1185">Reference proteome</keyword>
<feature type="transmembrane region" description="Helical" evidence="1">
    <location>
        <begin position="77"/>
        <end position="101"/>
    </location>
</feature>
<sequence length="285" mass="32351">MKKENKNWGMALIMIIYVLCFVFRGFEYMILRTDRTIVGEAFIHKLMGIVLLFWALRYLCIKGREIGFTTVRVGKNIAYGLLLGLLVFIPAYGIELFMQYASGNEPSLNFFVTSYGIQGNLGNHKALLFYFLCIMGNIINVIMEEGVFRGLFLKIAEGKYSFFKAAVLSSVLFGFWHIAAPLRSFLDGEMQLFSACMAMLSLGVMSGVMGLKLCMLTKIFGNLWVPMADHFFNNTIINLLHITALSGADQMQVMRIALAQTLSFMVVLFLYWKTKARQKTTFREA</sequence>
<comment type="caution">
    <text evidence="3">The sequence shown here is derived from an EMBL/GenBank/DDBJ whole genome shotgun (WGS) entry which is preliminary data.</text>
</comment>
<dbReference type="PATRIC" id="fig|36847.3.peg.265"/>
<feature type="transmembrane region" description="Helical" evidence="1">
    <location>
        <begin position="160"/>
        <end position="179"/>
    </location>
</feature>
<protein>
    <submittedName>
        <fullName evidence="3">CAAX amino terminal protease self-immunity</fullName>
    </submittedName>
</protein>
<feature type="transmembrane region" description="Helical" evidence="1">
    <location>
        <begin position="231"/>
        <end position="248"/>
    </location>
</feature>
<keyword evidence="1" id="KW-0812">Transmembrane</keyword>
<dbReference type="EMBL" id="LRVM01000001">
    <property type="protein sequence ID" value="KXL54117.1"/>
    <property type="molecule type" value="Genomic_DNA"/>
</dbReference>
<evidence type="ECO:0000259" key="2">
    <source>
        <dbReference type="Pfam" id="PF02517"/>
    </source>
</evidence>
<feature type="domain" description="CAAX prenyl protease 2/Lysostaphin resistance protein A-like" evidence="2">
    <location>
        <begin position="129"/>
        <end position="236"/>
    </location>
</feature>
<feature type="transmembrane region" description="Helical" evidence="1">
    <location>
        <begin position="254"/>
        <end position="272"/>
    </location>
</feature>
<dbReference type="GO" id="GO:0004175">
    <property type="term" value="F:endopeptidase activity"/>
    <property type="evidence" value="ECO:0007669"/>
    <property type="project" value="UniProtKB-ARBA"/>
</dbReference>
<name>A0A136WI12_9FIRM</name>
<keyword evidence="1" id="KW-1133">Transmembrane helix</keyword>
<gene>
    <name evidence="3" type="ORF">CLNEO_02140</name>
</gene>
<dbReference type="Pfam" id="PF02517">
    <property type="entry name" value="Rce1-like"/>
    <property type="match status" value="1"/>
</dbReference>
<dbReference type="RefSeq" id="WP_066083606.1">
    <property type="nucleotide sequence ID" value="NZ_LRVM01000001.1"/>
</dbReference>
<dbReference type="InterPro" id="IPR003675">
    <property type="entry name" value="Rce1/LyrA-like_dom"/>
</dbReference>
<proteinExistence type="predicted"/>
<evidence type="ECO:0000313" key="4">
    <source>
        <dbReference type="Proteomes" id="UP000070539"/>
    </source>
</evidence>